<dbReference type="InterPro" id="IPR002646">
    <property type="entry name" value="PolA_pol_head_dom"/>
</dbReference>
<evidence type="ECO:0000313" key="12">
    <source>
        <dbReference type="Proteomes" id="UP000676409"/>
    </source>
</evidence>
<evidence type="ECO:0000256" key="8">
    <source>
        <dbReference type="RuleBase" id="RU003953"/>
    </source>
</evidence>
<feature type="domain" description="Poly A polymerase head" evidence="9">
    <location>
        <begin position="13"/>
        <end position="135"/>
    </location>
</feature>
<dbReference type="Gene3D" id="3.30.460.10">
    <property type="entry name" value="Beta Polymerase, domain 2"/>
    <property type="match status" value="1"/>
</dbReference>
<keyword evidence="8" id="KW-0694">RNA-binding</keyword>
<dbReference type="GO" id="GO:0016779">
    <property type="term" value="F:nucleotidyltransferase activity"/>
    <property type="evidence" value="ECO:0007669"/>
    <property type="project" value="UniProtKB-KW"/>
</dbReference>
<name>A0A975G5C3_9CAUL</name>
<keyword evidence="7" id="KW-0460">Magnesium</keyword>
<dbReference type="EMBL" id="CP073078">
    <property type="protein sequence ID" value="QUD90862.1"/>
    <property type="molecule type" value="Genomic_DNA"/>
</dbReference>
<keyword evidence="4" id="KW-0548">Nucleotidyltransferase</keyword>
<evidence type="ECO:0000259" key="10">
    <source>
        <dbReference type="Pfam" id="PF12627"/>
    </source>
</evidence>
<sequence length="397" mass="42802">MAALEAAGGAGSARFVGGCVRNALLGKPVDDIDIATTLTPPEVISAVKGAGLKAVPTGIDHGTVTVVSGGKPFEVTTLRRDVETDGRRAVVAFTTDWVEDAQRRDFRLNALYADAAGVVFDPTGEGVADAAAGRIVFVGDAEQRILEDGLRILRFFRFCAWYGRGEPDADGLAACARLKDRLGQLSAERVSKELLKLLAADDPRPVVRVMAASGVLSAVLPQAQGLARFDSLVGIETEQLFQCDPLLRLAALLPDDSTVGLEVAEALRLSNAQRDRLVAALGREPRVVSWMSPREARRAVYRLGAQAFCDRTLLAWAASDRPAATIQWRALLPMAQTWPRPVFPLSGEEVMAAGVPKGPMIGLIMREVEDWWIDHDFTDDKLSMVEQLKAVAQGMAY</sequence>
<evidence type="ECO:0000313" key="11">
    <source>
        <dbReference type="EMBL" id="QUD90862.1"/>
    </source>
</evidence>
<protein>
    <submittedName>
        <fullName evidence="11">CCA tRNA nucleotidyltransferase</fullName>
    </submittedName>
</protein>
<dbReference type="InterPro" id="IPR032828">
    <property type="entry name" value="PolyA_RNA-bd"/>
</dbReference>
<proteinExistence type="inferred from homology"/>
<dbReference type="GO" id="GO:0008033">
    <property type="term" value="P:tRNA processing"/>
    <property type="evidence" value="ECO:0007669"/>
    <property type="project" value="UniProtKB-KW"/>
</dbReference>
<dbReference type="InterPro" id="IPR043519">
    <property type="entry name" value="NT_sf"/>
</dbReference>
<evidence type="ECO:0000256" key="3">
    <source>
        <dbReference type="ARBA" id="ARBA00022694"/>
    </source>
</evidence>
<evidence type="ECO:0000256" key="6">
    <source>
        <dbReference type="ARBA" id="ARBA00022741"/>
    </source>
</evidence>
<dbReference type="SUPFAM" id="SSF81891">
    <property type="entry name" value="Poly A polymerase C-terminal region-like"/>
    <property type="match status" value="1"/>
</dbReference>
<keyword evidence="5" id="KW-0479">Metal-binding</keyword>
<dbReference type="CDD" id="cd05398">
    <property type="entry name" value="NT_ClassII-CCAase"/>
    <property type="match status" value="1"/>
</dbReference>
<dbReference type="AlphaFoldDB" id="A0A975G5C3"/>
<evidence type="ECO:0000256" key="1">
    <source>
        <dbReference type="ARBA" id="ARBA00001946"/>
    </source>
</evidence>
<dbReference type="SUPFAM" id="SSF81301">
    <property type="entry name" value="Nucleotidyltransferase"/>
    <property type="match status" value="1"/>
</dbReference>
<dbReference type="Pfam" id="PF01743">
    <property type="entry name" value="PolyA_pol"/>
    <property type="match status" value="1"/>
</dbReference>
<dbReference type="Pfam" id="PF12627">
    <property type="entry name" value="PolyA_pol_RNAbd"/>
    <property type="match status" value="1"/>
</dbReference>
<dbReference type="GO" id="GO:0046872">
    <property type="term" value="F:metal ion binding"/>
    <property type="evidence" value="ECO:0007669"/>
    <property type="project" value="UniProtKB-KW"/>
</dbReference>
<dbReference type="Gene3D" id="1.10.3090.10">
    <property type="entry name" value="cca-adding enzyme, domain 2"/>
    <property type="match status" value="1"/>
</dbReference>
<keyword evidence="12" id="KW-1185">Reference proteome</keyword>
<dbReference type="InterPro" id="IPR050264">
    <property type="entry name" value="Bact_CCA-adding_enz_type3_sf"/>
</dbReference>
<evidence type="ECO:0000259" key="9">
    <source>
        <dbReference type="Pfam" id="PF01743"/>
    </source>
</evidence>
<dbReference type="Proteomes" id="UP000676409">
    <property type="component" value="Chromosome"/>
</dbReference>
<keyword evidence="3" id="KW-0819">tRNA processing</keyword>
<comment type="cofactor">
    <cofactor evidence="1">
        <name>Mg(2+)</name>
        <dbReference type="ChEBI" id="CHEBI:18420"/>
    </cofactor>
</comment>
<dbReference type="KEGG" id="caul:KCG34_19635"/>
<evidence type="ECO:0000256" key="2">
    <source>
        <dbReference type="ARBA" id="ARBA00022679"/>
    </source>
</evidence>
<keyword evidence="6" id="KW-0547">Nucleotide-binding</keyword>
<evidence type="ECO:0000256" key="4">
    <source>
        <dbReference type="ARBA" id="ARBA00022695"/>
    </source>
</evidence>
<accession>A0A975G5C3</accession>
<feature type="domain" description="tRNA nucleotidyltransferase/poly(A) polymerase RNA and SrmB- binding" evidence="10">
    <location>
        <begin position="172"/>
        <end position="223"/>
    </location>
</feature>
<dbReference type="RefSeq" id="WP_211940908.1">
    <property type="nucleotide sequence ID" value="NZ_CP073078.1"/>
</dbReference>
<evidence type="ECO:0000256" key="5">
    <source>
        <dbReference type="ARBA" id="ARBA00022723"/>
    </source>
</evidence>
<evidence type="ECO:0000256" key="7">
    <source>
        <dbReference type="ARBA" id="ARBA00022842"/>
    </source>
</evidence>
<organism evidence="11 12">
    <name type="scientific">Phenylobacterium montanum</name>
    <dbReference type="NCBI Taxonomy" id="2823693"/>
    <lineage>
        <taxon>Bacteria</taxon>
        <taxon>Pseudomonadati</taxon>
        <taxon>Pseudomonadota</taxon>
        <taxon>Alphaproteobacteria</taxon>
        <taxon>Caulobacterales</taxon>
        <taxon>Caulobacteraceae</taxon>
        <taxon>Phenylobacterium</taxon>
    </lineage>
</organism>
<dbReference type="GO" id="GO:0000166">
    <property type="term" value="F:nucleotide binding"/>
    <property type="evidence" value="ECO:0007669"/>
    <property type="project" value="UniProtKB-KW"/>
</dbReference>
<dbReference type="PANTHER" id="PTHR46173">
    <property type="entry name" value="CCA TRNA NUCLEOTIDYLTRANSFERASE 1, MITOCHONDRIAL"/>
    <property type="match status" value="1"/>
</dbReference>
<dbReference type="PANTHER" id="PTHR46173:SF1">
    <property type="entry name" value="CCA TRNA NUCLEOTIDYLTRANSFERASE 1, MITOCHONDRIAL"/>
    <property type="match status" value="1"/>
</dbReference>
<gene>
    <name evidence="11" type="ORF">KCG34_19635</name>
</gene>
<comment type="similarity">
    <text evidence="8">Belongs to the tRNA nucleotidyltransferase/poly(A) polymerase family.</text>
</comment>
<keyword evidence="2 8" id="KW-0808">Transferase</keyword>
<reference evidence="11" key="1">
    <citation type="submission" date="2021-04" db="EMBL/GenBank/DDBJ databases">
        <title>The complete genome sequence of Caulobacter sp. S6.</title>
        <authorList>
            <person name="Tang Y."/>
            <person name="Ouyang W."/>
            <person name="Liu Q."/>
            <person name="Huang B."/>
            <person name="Guo Z."/>
            <person name="Lei P."/>
        </authorList>
    </citation>
    <scope>NUCLEOTIDE SEQUENCE</scope>
    <source>
        <strain evidence="11">S6</strain>
    </source>
</reference>
<dbReference type="GO" id="GO:0000049">
    <property type="term" value="F:tRNA binding"/>
    <property type="evidence" value="ECO:0007669"/>
    <property type="project" value="TreeGrafter"/>
</dbReference>